<evidence type="ECO:0000256" key="3">
    <source>
        <dbReference type="ARBA" id="ARBA00022692"/>
    </source>
</evidence>
<evidence type="ECO:0000256" key="1">
    <source>
        <dbReference type="ARBA" id="ARBA00004586"/>
    </source>
</evidence>
<dbReference type="STRING" id="133381.A0A2T9Z481"/>
<dbReference type="PANTHER" id="PTHR13466:SF19">
    <property type="entry name" value="NUCLEUS-VACUOLE JUNCTION PROTEIN 2"/>
    <property type="match status" value="1"/>
</dbReference>
<keyword evidence="8 10" id="KW-0472">Membrane</keyword>
<keyword evidence="3 10" id="KW-0812">Transmembrane</keyword>
<evidence type="ECO:0000313" key="12">
    <source>
        <dbReference type="EMBL" id="PVU99346.1"/>
    </source>
</evidence>
<evidence type="ECO:0000256" key="8">
    <source>
        <dbReference type="ARBA" id="ARBA00023136"/>
    </source>
</evidence>
<feature type="region of interest" description="Disordered" evidence="9">
    <location>
        <begin position="770"/>
        <end position="822"/>
    </location>
</feature>
<dbReference type="Proteomes" id="UP000245609">
    <property type="component" value="Unassembled WGS sequence"/>
</dbReference>
<feature type="compositionally biased region" description="Polar residues" evidence="9">
    <location>
        <begin position="893"/>
        <end position="906"/>
    </location>
</feature>
<evidence type="ECO:0000256" key="6">
    <source>
        <dbReference type="ARBA" id="ARBA00023055"/>
    </source>
</evidence>
<dbReference type="OrthoDB" id="26740at2759"/>
<comment type="subcellular location">
    <subcellularLocation>
        <location evidence="1">Endoplasmic reticulum membrane</location>
    </subcellularLocation>
</comment>
<evidence type="ECO:0000256" key="5">
    <source>
        <dbReference type="ARBA" id="ARBA00022989"/>
    </source>
</evidence>
<keyword evidence="4" id="KW-0256">Endoplasmic reticulum</keyword>
<gene>
    <name evidence="12" type="ORF">BB560_005517</name>
</gene>
<feature type="domain" description="SMP-LTD" evidence="11">
    <location>
        <begin position="349"/>
        <end position="535"/>
    </location>
</feature>
<evidence type="ECO:0000256" key="9">
    <source>
        <dbReference type="SAM" id="MobiDB-lite"/>
    </source>
</evidence>
<dbReference type="SUPFAM" id="SSF50729">
    <property type="entry name" value="PH domain-like"/>
    <property type="match status" value="1"/>
</dbReference>
<dbReference type="CDD" id="cd21675">
    <property type="entry name" value="SMP_TEX2"/>
    <property type="match status" value="1"/>
</dbReference>
<comment type="caution">
    <text evidence="12">The sequence shown here is derived from an EMBL/GenBank/DDBJ whole genome shotgun (WGS) entry which is preliminary data.</text>
</comment>
<feature type="region of interest" description="Disordered" evidence="9">
    <location>
        <begin position="1002"/>
        <end position="1036"/>
    </location>
</feature>
<keyword evidence="5 10" id="KW-1133">Transmembrane helix</keyword>
<evidence type="ECO:0000313" key="13">
    <source>
        <dbReference type="Proteomes" id="UP000245609"/>
    </source>
</evidence>
<feature type="region of interest" description="Disordered" evidence="9">
    <location>
        <begin position="645"/>
        <end position="697"/>
    </location>
</feature>
<dbReference type="GO" id="GO:0015914">
    <property type="term" value="P:phospholipid transport"/>
    <property type="evidence" value="ECO:0007669"/>
    <property type="project" value="TreeGrafter"/>
</dbReference>
<dbReference type="InterPro" id="IPR031468">
    <property type="entry name" value="SMP_LBD"/>
</dbReference>
<sequence>MWPLVFFLFGFACFPLFICLSIFVWFYLLPYEDESDTASIKQRAIARLAKQTPKQNPLFQLLNLFFSKIPETRSSEPFAGEISPVLGDAGNQEFAIKPSSPRSMDEINENQTASTFSSPKNSLLKDVEVLSGWIYILKSNKSESLLPKSKTLFSNQKLEPKQPKLKKGFTSLSEPNVSLSSDSLETAADIRRVLFKPSIRCFASLKGPILYIYKDDSKKEHLFSIPLSHYCAILIQAKGFSESRIYSKKLPIALYNVSSIIISSKNKMFTSPQSLLDDKNYTKSNAAYYIFSERSVEKEDWYLSITKAIFESNILFDTSAVSKTIDICWRRVMNMVKLPFMSKNDITAASSVLDAFLTLSVGRVLLGLLKTKFFHSSMIYKLERKFASLSMPSFISGIDIVSLDVGSTVPLFSESKLLDVSDDAKLKFQSNVEYTGKIVLILKIVIKLASVSFRINIKLSVMRVKGTMIFYIKSPPTNRIWYGFDGMPDIDITLEPTLMQKKIKTKKIISALKSRLLTSFRTSCVLPNMNDIVFYNPSVSGAGGIFSSDFFLQDESEINQAAENTNIPSYLDDSVINDELDDISVSDKSISSFDTNPLKMDVLQSEIIRQEMLNNSKKQQNGKNTLSFNSFKFRNIIDIAKLDKSDTNSDSLNKNGAYLNNSPLSNTQPSHIQILSQQTEKNKEFSNPQATNNDTFNSTKNLLELQVPEKSITSDAKTNFSDLPADSEDQNKSSVAGIHESNINSSENLIKTLNFLNQDSSVAVQNSTISSFHPKSKSDPQSPKTSSSSGSSGVNDLSISKEPVQGKTDKLSGNEGSSFESLDQVSDVSSNLHGRSLSSSKAIASNLKSSVLTSAMGLYKTAKNSKAGVSAKKWIQKSMPSQQTSLDEDKNFRSSSLVNSESLTNPKTHRQSFGFDPEKLNSNSESSFNNSLKSKQTDIQPHSLDFSLPKGHEPTITEPPKLPYREIKSPGKPKIDNFVISNQDTSLGSLSSSFDIDGSIVNRKKSLGSDPRPKLLNQNSSKNYKPLPSTPTMRQT</sequence>
<dbReference type="PANTHER" id="PTHR13466">
    <property type="entry name" value="TEX2 PROTEIN-RELATED"/>
    <property type="match status" value="1"/>
</dbReference>
<feature type="region of interest" description="Disordered" evidence="9">
    <location>
        <begin position="869"/>
        <end position="964"/>
    </location>
</feature>
<keyword evidence="7" id="KW-0446">Lipid-binding</keyword>
<keyword evidence="13" id="KW-1185">Reference proteome</keyword>
<dbReference type="GO" id="GO:0008289">
    <property type="term" value="F:lipid binding"/>
    <property type="evidence" value="ECO:0007669"/>
    <property type="project" value="UniProtKB-KW"/>
</dbReference>
<evidence type="ECO:0000256" key="4">
    <source>
        <dbReference type="ARBA" id="ARBA00022824"/>
    </source>
</evidence>
<feature type="transmembrane region" description="Helical" evidence="10">
    <location>
        <begin position="6"/>
        <end position="29"/>
    </location>
</feature>
<evidence type="ECO:0000259" key="11">
    <source>
        <dbReference type="PROSITE" id="PS51847"/>
    </source>
</evidence>
<reference evidence="12 13" key="1">
    <citation type="journal article" date="2018" name="MBio">
        <title>Comparative Genomics Reveals the Core Gene Toolbox for the Fungus-Insect Symbiosis.</title>
        <authorList>
            <person name="Wang Y."/>
            <person name="Stata M."/>
            <person name="Wang W."/>
            <person name="Stajich J.E."/>
            <person name="White M.M."/>
            <person name="Moncalvo J.M."/>
        </authorList>
    </citation>
    <scope>NUCLEOTIDE SEQUENCE [LARGE SCALE GENOMIC DNA]</scope>
    <source>
        <strain evidence="12 13">SC-DP-2</strain>
    </source>
</reference>
<organism evidence="12 13">
    <name type="scientific">Smittium megazygosporum</name>
    <dbReference type="NCBI Taxonomy" id="133381"/>
    <lineage>
        <taxon>Eukaryota</taxon>
        <taxon>Fungi</taxon>
        <taxon>Fungi incertae sedis</taxon>
        <taxon>Zoopagomycota</taxon>
        <taxon>Kickxellomycotina</taxon>
        <taxon>Harpellomycetes</taxon>
        <taxon>Harpellales</taxon>
        <taxon>Legeriomycetaceae</taxon>
        <taxon>Smittium</taxon>
    </lineage>
</organism>
<dbReference type="PROSITE" id="PS51847">
    <property type="entry name" value="SMP"/>
    <property type="match status" value="1"/>
</dbReference>
<evidence type="ECO:0000256" key="10">
    <source>
        <dbReference type="SAM" id="Phobius"/>
    </source>
</evidence>
<dbReference type="GO" id="GO:0032865">
    <property type="term" value="C:ERMES complex"/>
    <property type="evidence" value="ECO:0007669"/>
    <property type="project" value="TreeGrafter"/>
</dbReference>
<feature type="compositionally biased region" description="Low complexity" evidence="9">
    <location>
        <begin position="920"/>
        <end position="934"/>
    </location>
</feature>
<feature type="compositionally biased region" description="Low complexity" evidence="9">
    <location>
        <begin position="779"/>
        <end position="792"/>
    </location>
</feature>
<name>A0A2T9Z481_9FUNG</name>
<dbReference type="AlphaFoldDB" id="A0A2T9Z481"/>
<feature type="compositionally biased region" description="Polar residues" evidence="9">
    <location>
        <begin position="648"/>
        <end position="697"/>
    </location>
</feature>
<dbReference type="GO" id="GO:0005789">
    <property type="term" value="C:endoplasmic reticulum membrane"/>
    <property type="evidence" value="ECO:0007669"/>
    <property type="project" value="UniProtKB-SubCell"/>
</dbReference>
<dbReference type="GO" id="GO:1990456">
    <property type="term" value="P:mitochondrion-endoplasmic reticulum membrane tethering"/>
    <property type="evidence" value="ECO:0007669"/>
    <property type="project" value="TreeGrafter"/>
</dbReference>
<dbReference type="Gene3D" id="2.30.29.30">
    <property type="entry name" value="Pleckstrin-homology domain (PH domain)/Phosphotyrosine-binding domain (PTB)"/>
    <property type="match status" value="1"/>
</dbReference>
<proteinExistence type="predicted"/>
<protein>
    <recommendedName>
        <fullName evidence="11">SMP-LTD domain-containing protein</fullName>
    </recommendedName>
</protein>
<accession>A0A2T9Z481</accession>
<evidence type="ECO:0000256" key="2">
    <source>
        <dbReference type="ARBA" id="ARBA00022448"/>
    </source>
</evidence>
<keyword evidence="6" id="KW-0445">Lipid transport</keyword>
<dbReference type="EMBL" id="MBFS01002277">
    <property type="protein sequence ID" value="PVU99346.1"/>
    <property type="molecule type" value="Genomic_DNA"/>
</dbReference>
<keyword evidence="2" id="KW-0813">Transport</keyword>
<dbReference type="InterPro" id="IPR011993">
    <property type="entry name" value="PH-like_dom_sf"/>
</dbReference>
<evidence type="ECO:0000256" key="7">
    <source>
        <dbReference type="ARBA" id="ARBA00023121"/>
    </source>
</evidence>